<dbReference type="AlphaFoldDB" id="A0A1N7IGV8"/>
<feature type="compositionally biased region" description="Polar residues" evidence="1">
    <location>
        <begin position="50"/>
        <end position="80"/>
    </location>
</feature>
<dbReference type="RefSeq" id="WP_123867358.1">
    <property type="nucleotide sequence ID" value="NZ_CP033926.1"/>
</dbReference>
<dbReference type="OrthoDB" id="1041391at2"/>
<accession>A0A1N7IGV8</accession>
<organism evidence="3 4">
    <name type="scientific">Chryseobacterium joostei</name>
    <dbReference type="NCBI Taxonomy" id="112234"/>
    <lineage>
        <taxon>Bacteria</taxon>
        <taxon>Pseudomonadati</taxon>
        <taxon>Bacteroidota</taxon>
        <taxon>Flavobacteriia</taxon>
        <taxon>Flavobacteriales</taxon>
        <taxon>Weeksellaceae</taxon>
        <taxon>Chryseobacterium group</taxon>
        <taxon>Chryseobacterium</taxon>
    </lineage>
</organism>
<evidence type="ECO:0000256" key="2">
    <source>
        <dbReference type="SAM" id="SignalP"/>
    </source>
</evidence>
<keyword evidence="2" id="KW-0732">Signal</keyword>
<evidence type="ECO:0008006" key="5">
    <source>
        <dbReference type="Google" id="ProtNLM"/>
    </source>
</evidence>
<proteinExistence type="predicted"/>
<evidence type="ECO:0000313" key="3">
    <source>
        <dbReference type="EMBL" id="SIS36305.1"/>
    </source>
</evidence>
<name>A0A1N7IGV8_9FLAO</name>
<feature type="compositionally biased region" description="Basic and acidic residues" evidence="1">
    <location>
        <begin position="461"/>
        <end position="480"/>
    </location>
</feature>
<protein>
    <recommendedName>
        <fullName evidence="5">Protein SirB1 N-terminal domain-containing protein</fullName>
    </recommendedName>
</protein>
<evidence type="ECO:0000313" key="4">
    <source>
        <dbReference type="Proteomes" id="UP000186106"/>
    </source>
</evidence>
<feature type="signal peptide" evidence="2">
    <location>
        <begin position="1"/>
        <end position="19"/>
    </location>
</feature>
<dbReference type="STRING" id="112234.SAMN05421768_105170"/>
<feature type="region of interest" description="Disordered" evidence="1">
    <location>
        <begin position="461"/>
        <end position="490"/>
    </location>
</feature>
<dbReference type="EMBL" id="FTNZ01000005">
    <property type="protein sequence ID" value="SIS36305.1"/>
    <property type="molecule type" value="Genomic_DNA"/>
</dbReference>
<evidence type="ECO:0000256" key="1">
    <source>
        <dbReference type="SAM" id="MobiDB-lite"/>
    </source>
</evidence>
<sequence length="490" mass="56098">MRKIYFTAISLCMYQLGFAQIPNLPTISRPQTSSLGNYSSNDFGSMAGGRSSQRSYTPNIANRSNSTQQQQSDYGTQARSQGNAIMQDIERDMAEVQEAQFREWIENGRSIPYNLPSLSEKAGTQAYYDAFNKLSGIDSENYSLADVNFTVENAFYDNKRDLKGFKSGIQKTAKQLLQKMKERKQDTESNVSKNLMLFEYFSKDMNLGGTTHKAFEYDFKDYMGEKDYSKMFVSKLLKTGSGQCHSMPLLYLIIAEAMGTEAHLSLAPNHSYVRFMDDEGQYRNVELTNGMFSTDTSLLESGYIKSEALQNKIYMENLTKKELLGMAYFDLARGYAKKFGYDEFVDKTIEKALELYPNGLAPNMERANVSQARFANVMKKLGINPENRQDLQRIGYFPKAVEQLNDVNQQFNKIDELGYTEMPASAYESWLASLKTEKNKQESEALAQKIHLYQIQKQKEKQQQEALRKAQEKKKKDESPKYFPIDPNKL</sequence>
<dbReference type="Proteomes" id="UP000186106">
    <property type="component" value="Unassembled WGS sequence"/>
</dbReference>
<feature type="region of interest" description="Disordered" evidence="1">
    <location>
        <begin position="38"/>
        <end position="80"/>
    </location>
</feature>
<reference evidence="3 4" key="1">
    <citation type="submission" date="2017-01" db="EMBL/GenBank/DDBJ databases">
        <authorList>
            <person name="Mah S.A."/>
            <person name="Swanson W.J."/>
            <person name="Moy G.W."/>
            <person name="Vacquier V.D."/>
        </authorList>
    </citation>
    <scope>NUCLEOTIDE SEQUENCE [LARGE SCALE GENOMIC DNA]</scope>
    <source>
        <strain evidence="3 4">DSM 16927</strain>
    </source>
</reference>
<gene>
    <name evidence="3" type="ORF">SAMN05421768_105170</name>
</gene>
<feature type="chain" id="PRO_5009942781" description="Protein SirB1 N-terminal domain-containing protein" evidence="2">
    <location>
        <begin position="20"/>
        <end position="490"/>
    </location>
</feature>